<feature type="transmembrane region" description="Helical" evidence="1">
    <location>
        <begin position="12"/>
        <end position="33"/>
    </location>
</feature>
<evidence type="ECO:0000259" key="2">
    <source>
        <dbReference type="PROSITE" id="PS51186"/>
    </source>
</evidence>
<gene>
    <name evidence="3" type="ORF">UFOPK2766_00816</name>
</gene>
<name>A0A6J6SSF5_9ZZZZ</name>
<reference evidence="3" key="1">
    <citation type="submission" date="2020-05" db="EMBL/GenBank/DDBJ databases">
        <authorList>
            <person name="Chiriac C."/>
            <person name="Salcher M."/>
            <person name="Ghai R."/>
            <person name="Kavagutti S V."/>
        </authorList>
    </citation>
    <scope>NUCLEOTIDE SEQUENCE</scope>
</reference>
<feature type="domain" description="N-acetyltransferase" evidence="2">
    <location>
        <begin position="84"/>
        <end position="245"/>
    </location>
</feature>
<dbReference type="PANTHER" id="PTHR43441">
    <property type="entry name" value="RIBOSOMAL-PROTEIN-SERINE ACETYLTRANSFERASE"/>
    <property type="match status" value="1"/>
</dbReference>
<dbReference type="Gene3D" id="3.40.630.30">
    <property type="match status" value="1"/>
</dbReference>
<dbReference type="GO" id="GO:0005737">
    <property type="term" value="C:cytoplasm"/>
    <property type="evidence" value="ECO:0007669"/>
    <property type="project" value="TreeGrafter"/>
</dbReference>
<dbReference type="InterPro" id="IPR016181">
    <property type="entry name" value="Acyl_CoA_acyltransferase"/>
</dbReference>
<evidence type="ECO:0000313" key="3">
    <source>
        <dbReference type="EMBL" id="CAB4737750.1"/>
    </source>
</evidence>
<dbReference type="GO" id="GO:0008999">
    <property type="term" value="F:protein-N-terminal-alanine acetyltransferase activity"/>
    <property type="evidence" value="ECO:0007669"/>
    <property type="project" value="TreeGrafter"/>
</dbReference>
<dbReference type="PROSITE" id="PS51186">
    <property type="entry name" value="GNAT"/>
    <property type="match status" value="1"/>
</dbReference>
<keyword evidence="1" id="KW-0472">Membrane</keyword>
<dbReference type="InterPro" id="IPR000182">
    <property type="entry name" value="GNAT_dom"/>
</dbReference>
<dbReference type="Pfam" id="PF13302">
    <property type="entry name" value="Acetyltransf_3"/>
    <property type="match status" value="1"/>
</dbReference>
<dbReference type="PANTHER" id="PTHR43441:SF2">
    <property type="entry name" value="FAMILY ACETYLTRANSFERASE, PUTATIVE (AFU_ORTHOLOGUE AFUA_7G00850)-RELATED"/>
    <property type="match status" value="1"/>
</dbReference>
<proteinExistence type="predicted"/>
<protein>
    <submittedName>
        <fullName evidence="3">Unannotated protein</fullName>
    </submittedName>
</protein>
<sequence>MNRTVARAQRSPTGWLLFCVLFAGIGAALGALLSWSAKWPLPLALGVGAAIGILLATRVLKPRATVLSLAGPAVDLSSWRTDRVMLRHLSQEDTEAQALANSIDGEVARAMGWSDEDVQGICEMAKDPLLMANQGFLVLAEPAHEGQLIGVLSLTRIPGQAHEAGIGLWLAADARYRGFGSEAIRLASELCWQSGIQLITLGTTSSNTAMQRCYLAAGADLFDTGENELPDGRVVEACWYRIQNPRETPQNEAT</sequence>
<dbReference type="EMBL" id="CAEZYU010000028">
    <property type="protein sequence ID" value="CAB4737750.1"/>
    <property type="molecule type" value="Genomic_DNA"/>
</dbReference>
<organism evidence="3">
    <name type="scientific">freshwater metagenome</name>
    <dbReference type="NCBI Taxonomy" id="449393"/>
    <lineage>
        <taxon>unclassified sequences</taxon>
        <taxon>metagenomes</taxon>
        <taxon>ecological metagenomes</taxon>
    </lineage>
</organism>
<accession>A0A6J6SSF5</accession>
<evidence type="ECO:0000256" key="1">
    <source>
        <dbReference type="SAM" id="Phobius"/>
    </source>
</evidence>
<dbReference type="AlphaFoldDB" id="A0A6J6SSF5"/>
<feature type="transmembrane region" description="Helical" evidence="1">
    <location>
        <begin position="39"/>
        <end position="60"/>
    </location>
</feature>
<keyword evidence="1" id="KW-1133">Transmembrane helix</keyword>
<dbReference type="CDD" id="cd04301">
    <property type="entry name" value="NAT_SF"/>
    <property type="match status" value="1"/>
</dbReference>
<dbReference type="GO" id="GO:1990189">
    <property type="term" value="F:protein N-terminal-serine acetyltransferase activity"/>
    <property type="evidence" value="ECO:0007669"/>
    <property type="project" value="TreeGrafter"/>
</dbReference>
<dbReference type="SUPFAM" id="SSF55729">
    <property type="entry name" value="Acyl-CoA N-acyltransferases (Nat)"/>
    <property type="match status" value="1"/>
</dbReference>
<keyword evidence="1" id="KW-0812">Transmembrane</keyword>
<dbReference type="InterPro" id="IPR051908">
    <property type="entry name" value="Ribosomal_N-acetyltransferase"/>
</dbReference>